<accession>E4U1R6</accession>
<keyword evidence="2" id="KW-0812">Transmembrane</keyword>
<feature type="region of interest" description="Disordered" evidence="1">
    <location>
        <begin position="303"/>
        <end position="322"/>
    </location>
</feature>
<keyword evidence="2" id="KW-0472">Membrane</keyword>
<organism evidence="4 5">
    <name type="scientific">Sulfuricurvum kujiense (strain ATCC BAA-921 / DSM 16994 / JCM 11577 / YK-1)</name>
    <dbReference type="NCBI Taxonomy" id="709032"/>
    <lineage>
        <taxon>Bacteria</taxon>
        <taxon>Pseudomonadati</taxon>
        <taxon>Campylobacterota</taxon>
        <taxon>Epsilonproteobacteria</taxon>
        <taxon>Campylobacterales</taxon>
        <taxon>Sulfurimonadaceae</taxon>
        <taxon>Sulfuricurvum</taxon>
    </lineage>
</organism>
<reference evidence="4 5" key="1">
    <citation type="journal article" date="2012" name="Stand. Genomic Sci.">
        <title>Complete genome sequence of the sulfur compounds oxidizing chemolithoautotroph Sulfuricurvum kujiense type strain (YK-1(T)).</title>
        <authorList>
            <person name="Han C."/>
            <person name="Kotsyurbenko O."/>
            <person name="Chertkov O."/>
            <person name="Held B."/>
            <person name="Lapidus A."/>
            <person name="Nolan M."/>
            <person name="Lucas S."/>
            <person name="Hammon N."/>
            <person name="Deshpande S."/>
            <person name="Cheng J.F."/>
            <person name="Tapia R."/>
            <person name="Goodwin L.A."/>
            <person name="Pitluck S."/>
            <person name="Liolios K."/>
            <person name="Pagani I."/>
            <person name="Ivanova N."/>
            <person name="Mavromatis K."/>
            <person name="Mikhailova N."/>
            <person name="Pati A."/>
            <person name="Chen A."/>
            <person name="Palaniappan K."/>
            <person name="Land M."/>
            <person name="Hauser L."/>
            <person name="Chang Y.J."/>
            <person name="Jeffries C.D."/>
            <person name="Brambilla E.M."/>
            <person name="Rohde M."/>
            <person name="Spring S."/>
            <person name="Sikorski J."/>
            <person name="Goker M."/>
            <person name="Woyke T."/>
            <person name="Bristow J."/>
            <person name="Eisen J.A."/>
            <person name="Markowitz V."/>
            <person name="Hugenholtz P."/>
            <person name="Kyrpides N.C."/>
            <person name="Klenk H.P."/>
            <person name="Detter J.C."/>
        </authorList>
    </citation>
    <scope>NUCLEOTIDE SEQUENCE [LARGE SCALE GENOMIC DNA]</scope>
    <source>
        <strain evidence="5">ATCC BAA-921 / DSM 16994 / JCM 11577 / YK-1</strain>
    </source>
</reference>
<proteinExistence type="predicted"/>
<evidence type="ECO:0000313" key="4">
    <source>
        <dbReference type="EMBL" id="ADR34539.1"/>
    </source>
</evidence>
<feature type="transmembrane region" description="Helical" evidence="2">
    <location>
        <begin position="6"/>
        <end position="29"/>
    </location>
</feature>
<keyword evidence="5" id="KW-1185">Reference proteome</keyword>
<dbReference type="PANTHER" id="PTHR36698">
    <property type="entry name" value="BLL5892 PROTEIN"/>
    <property type="match status" value="1"/>
</dbReference>
<dbReference type="Proteomes" id="UP000008721">
    <property type="component" value="Chromosome"/>
</dbReference>
<evidence type="ECO:0000259" key="3">
    <source>
        <dbReference type="Pfam" id="PF02470"/>
    </source>
</evidence>
<dbReference type="HOGENOM" id="CLU_013850_0_0_7"/>
<name>E4U1R6_SULKY</name>
<dbReference type="STRING" id="709032.Sulku_1879"/>
<dbReference type="RefSeq" id="WP_013460736.1">
    <property type="nucleotide sequence ID" value="NC_014762.1"/>
</dbReference>
<keyword evidence="2" id="KW-1133">Transmembrane helix</keyword>
<protein>
    <submittedName>
        <fullName evidence="4">Mammalian cell entry related domain protein</fullName>
    </submittedName>
</protein>
<sequence>MESRVNYTAIGVFVILFTVAVVAFGFWLGKYSQDERLYRRYKVYMTESVSGLSPEAAVKFQGVDVGKVESIQINPHNSEEVELTLKIKKETPIKTDSNAMLKFYGITGLAFIEIAGGSRHAPLLSDGKDTVLTIPSSPSLITRLDESLSNVAAKLSLTLDRANKIFSDKNIDNVAQSLENLRSLTAQIDGYQIQIKSLLAQSIALEHNASKSFVAMGEAAGSVKTASGNFNTLIQTKMASTLESLDATSKESHKLIQKLEASLDHGDYDMRAIAAPASGELTTLLEQTRTLSNEMETTLRSLRENPSDLLFKKSTPKPGPGE</sequence>
<gene>
    <name evidence="4" type="ordered locus">Sulku_1879</name>
</gene>
<evidence type="ECO:0000256" key="2">
    <source>
        <dbReference type="SAM" id="Phobius"/>
    </source>
</evidence>
<evidence type="ECO:0000313" key="5">
    <source>
        <dbReference type="Proteomes" id="UP000008721"/>
    </source>
</evidence>
<dbReference type="AlphaFoldDB" id="E4U1R6"/>
<dbReference type="EMBL" id="CP002355">
    <property type="protein sequence ID" value="ADR34539.1"/>
    <property type="molecule type" value="Genomic_DNA"/>
</dbReference>
<dbReference type="OrthoDB" id="5372112at2"/>
<dbReference type="KEGG" id="sku:Sulku_1879"/>
<dbReference type="InterPro" id="IPR003399">
    <property type="entry name" value="Mce/MlaD"/>
</dbReference>
<dbReference type="Pfam" id="PF02470">
    <property type="entry name" value="MlaD"/>
    <property type="match status" value="1"/>
</dbReference>
<dbReference type="eggNOG" id="COG1463">
    <property type="taxonomic scope" value="Bacteria"/>
</dbReference>
<feature type="domain" description="Mce/MlaD" evidence="3">
    <location>
        <begin position="40"/>
        <end position="116"/>
    </location>
</feature>
<dbReference type="PANTHER" id="PTHR36698:SF2">
    <property type="entry name" value="MCE_MLAD DOMAIN-CONTAINING PROTEIN"/>
    <property type="match status" value="1"/>
</dbReference>
<evidence type="ECO:0000256" key="1">
    <source>
        <dbReference type="SAM" id="MobiDB-lite"/>
    </source>
</evidence>